<sequence>MKFHEKGNLLLQLLILLLGTKQMIVTVTMEVDITAHQKFLHHQMIMVTLILKRKVDCTQASKQKIQRDFYVAIVVE</sequence>
<feature type="chain" id="PRO_5046104400" description="Secreted protein" evidence="1">
    <location>
        <begin position="27"/>
        <end position="76"/>
    </location>
</feature>
<dbReference type="EMBL" id="JAOYFB010000001">
    <property type="protein sequence ID" value="KAK4004413.1"/>
    <property type="molecule type" value="Genomic_DNA"/>
</dbReference>
<organism evidence="2 3">
    <name type="scientific">Daphnia magna</name>
    <dbReference type="NCBI Taxonomy" id="35525"/>
    <lineage>
        <taxon>Eukaryota</taxon>
        <taxon>Metazoa</taxon>
        <taxon>Ecdysozoa</taxon>
        <taxon>Arthropoda</taxon>
        <taxon>Crustacea</taxon>
        <taxon>Branchiopoda</taxon>
        <taxon>Diplostraca</taxon>
        <taxon>Cladocera</taxon>
        <taxon>Anomopoda</taxon>
        <taxon>Daphniidae</taxon>
        <taxon>Daphnia</taxon>
    </lineage>
</organism>
<name>A0ABQ9YVE0_9CRUS</name>
<comment type="caution">
    <text evidence="2">The sequence shown here is derived from an EMBL/GenBank/DDBJ whole genome shotgun (WGS) entry which is preliminary data.</text>
</comment>
<proteinExistence type="predicted"/>
<evidence type="ECO:0008006" key="4">
    <source>
        <dbReference type="Google" id="ProtNLM"/>
    </source>
</evidence>
<keyword evidence="1" id="KW-0732">Signal</keyword>
<feature type="signal peptide" evidence="1">
    <location>
        <begin position="1"/>
        <end position="26"/>
    </location>
</feature>
<accession>A0ABQ9YVE0</accession>
<protein>
    <recommendedName>
        <fullName evidence="4">Secreted protein</fullName>
    </recommendedName>
</protein>
<evidence type="ECO:0000313" key="3">
    <source>
        <dbReference type="Proteomes" id="UP001234178"/>
    </source>
</evidence>
<evidence type="ECO:0000313" key="2">
    <source>
        <dbReference type="EMBL" id="KAK4004413.1"/>
    </source>
</evidence>
<keyword evidence="3" id="KW-1185">Reference proteome</keyword>
<gene>
    <name evidence="2" type="ORF">OUZ56_006146</name>
</gene>
<evidence type="ECO:0000256" key="1">
    <source>
        <dbReference type="SAM" id="SignalP"/>
    </source>
</evidence>
<reference evidence="2 3" key="1">
    <citation type="journal article" date="2023" name="Nucleic Acids Res.">
        <title>The hologenome of Daphnia magna reveals possible DNA methylation and microbiome-mediated evolution of the host genome.</title>
        <authorList>
            <person name="Chaturvedi A."/>
            <person name="Li X."/>
            <person name="Dhandapani V."/>
            <person name="Marshall H."/>
            <person name="Kissane S."/>
            <person name="Cuenca-Cambronero M."/>
            <person name="Asole G."/>
            <person name="Calvet F."/>
            <person name="Ruiz-Romero M."/>
            <person name="Marangio P."/>
            <person name="Guigo R."/>
            <person name="Rago D."/>
            <person name="Mirbahai L."/>
            <person name="Eastwood N."/>
            <person name="Colbourne J.K."/>
            <person name="Zhou J."/>
            <person name="Mallon E."/>
            <person name="Orsini L."/>
        </authorList>
    </citation>
    <scope>NUCLEOTIDE SEQUENCE [LARGE SCALE GENOMIC DNA]</scope>
    <source>
        <strain evidence="2">LRV0_1</strain>
    </source>
</reference>
<dbReference type="Proteomes" id="UP001234178">
    <property type="component" value="Unassembled WGS sequence"/>
</dbReference>